<dbReference type="NCBIfam" id="TIGR01593">
    <property type="entry name" value="holin_tox_secr"/>
    <property type="match status" value="1"/>
</dbReference>
<feature type="transmembrane region" description="Helical" evidence="6">
    <location>
        <begin position="6"/>
        <end position="22"/>
    </location>
</feature>
<evidence type="ECO:0008006" key="9">
    <source>
        <dbReference type="Google" id="ProtNLM"/>
    </source>
</evidence>
<evidence type="ECO:0000313" key="8">
    <source>
        <dbReference type="Proteomes" id="UP000215059"/>
    </source>
</evidence>
<comment type="subcellular location">
    <subcellularLocation>
        <location evidence="1">Membrane</location>
        <topology evidence="1">Multi-pass membrane protein</topology>
    </subcellularLocation>
</comment>
<reference evidence="7 8" key="1">
    <citation type="submission" date="2017-07" db="EMBL/GenBank/DDBJ databases">
        <title>Fictibacillus sp. nov. GDSW-R2A3 Genome sequencing and assembly.</title>
        <authorList>
            <person name="Mayilraj S."/>
        </authorList>
    </citation>
    <scope>NUCLEOTIDE SEQUENCE [LARGE SCALE GENOMIC DNA]</scope>
    <source>
        <strain evidence="7 8">GDSW-R2A3</strain>
    </source>
</reference>
<evidence type="ECO:0000313" key="7">
    <source>
        <dbReference type="EMBL" id="OYD57864.1"/>
    </source>
</evidence>
<evidence type="ECO:0000256" key="1">
    <source>
        <dbReference type="ARBA" id="ARBA00004141"/>
    </source>
</evidence>
<evidence type="ECO:0000256" key="3">
    <source>
        <dbReference type="ARBA" id="ARBA00022989"/>
    </source>
</evidence>
<keyword evidence="2 6" id="KW-0812">Transmembrane</keyword>
<dbReference type="OrthoDB" id="88184at2"/>
<gene>
    <name evidence="7" type="ORF">CGZ90_08150</name>
</gene>
<name>A0A235F9Y4_9BACL</name>
<dbReference type="RefSeq" id="WP_094251897.1">
    <property type="nucleotide sequence ID" value="NZ_JBHLXL010000001.1"/>
</dbReference>
<organism evidence="7 8">
    <name type="scientific">Fictibacillus aquaticus</name>
    <dbReference type="NCBI Taxonomy" id="2021314"/>
    <lineage>
        <taxon>Bacteria</taxon>
        <taxon>Bacillati</taxon>
        <taxon>Bacillota</taxon>
        <taxon>Bacilli</taxon>
        <taxon>Bacillales</taxon>
        <taxon>Fictibacillaceae</taxon>
        <taxon>Fictibacillus</taxon>
    </lineage>
</organism>
<dbReference type="EMBL" id="NOII01000002">
    <property type="protein sequence ID" value="OYD57864.1"/>
    <property type="molecule type" value="Genomic_DNA"/>
</dbReference>
<comment type="similarity">
    <text evidence="5">Belongs to the bacteriophage holin family. Cp-1 holin subfamily.</text>
</comment>
<protein>
    <recommendedName>
        <fullName evidence="9">Holin</fullName>
    </recommendedName>
</protein>
<dbReference type="Proteomes" id="UP000215059">
    <property type="component" value="Unassembled WGS sequence"/>
</dbReference>
<feature type="transmembrane region" description="Helical" evidence="6">
    <location>
        <begin position="29"/>
        <end position="47"/>
    </location>
</feature>
<proteinExistence type="inferred from homology"/>
<keyword evidence="8" id="KW-1185">Reference proteome</keyword>
<evidence type="ECO:0000256" key="5">
    <source>
        <dbReference type="ARBA" id="ARBA00023600"/>
    </source>
</evidence>
<evidence type="ECO:0000256" key="6">
    <source>
        <dbReference type="SAM" id="Phobius"/>
    </source>
</evidence>
<dbReference type="GO" id="GO:0016020">
    <property type="term" value="C:membrane"/>
    <property type="evidence" value="ECO:0007669"/>
    <property type="project" value="UniProtKB-SubCell"/>
</dbReference>
<dbReference type="InterPro" id="IPR006480">
    <property type="entry name" value="Phage_holin_4_1"/>
</dbReference>
<dbReference type="Pfam" id="PF05105">
    <property type="entry name" value="Phage_holin_4_1"/>
    <property type="match status" value="1"/>
</dbReference>
<comment type="caution">
    <text evidence="7">The sequence shown here is derived from an EMBL/GenBank/DDBJ whole genome shotgun (WGS) entry which is preliminary data.</text>
</comment>
<dbReference type="AlphaFoldDB" id="A0A235F9Y4"/>
<sequence>MKTDTLWASIVGGSGLTISYLVGGLDKAISCLAILMVIDFVTGWIIGYKKSEVSSKRAYEGIKKKLVMICMVIAATQADYMTGNNVFRNMIVFYLIGIEFTSLIENASKLGLQFPDQFKERFTQLQPQHKDVIPIEPKLEEKKDEVL</sequence>
<evidence type="ECO:0000256" key="4">
    <source>
        <dbReference type="ARBA" id="ARBA00023136"/>
    </source>
</evidence>
<keyword evidence="4 6" id="KW-0472">Membrane</keyword>
<accession>A0A235F9Y4</accession>
<evidence type="ECO:0000256" key="2">
    <source>
        <dbReference type="ARBA" id="ARBA00022692"/>
    </source>
</evidence>
<keyword evidence="3 6" id="KW-1133">Transmembrane helix</keyword>